<dbReference type="GO" id="GO:0015833">
    <property type="term" value="P:peptide transport"/>
    <property type="evidence" value="ECO:0007669"/>
    <property type="project" value="TreeGrafter"/>
</dbReference>
<evidence type="ECO:0000259" key="5">
    <source>
        <dbReference type="Pfam" id="PF00496"/>
    </source>
</evidence>
<organism evidence="6 7">
    <name type="scientific">Candidatus Chlamydia sanziniae</name>
    <dbReference type="NCBI Taxonomy" id="1806891"/>
    <lineage>
        <taxon>Bacteria</taxon>
        <taxon>Pseudomonadati</taxon>
        <taxon>Chlamydiota</taxon>
        <taxon>Chlamydiia</taxon>
        <taxon>Chlamydiales</taxon>
        <taxon>Chlamydiaceae</taxon>
        <taxon>Chlamydia/Chlamydophila group</taxon>
        <taxon>Chlamydia</taxon>
    </lineage>
</organism>
<keyword evidence="4" id="KW-0732">Signal</keyword>
<reference evidence="6 7" key="1">
    <citation type="submission" date="2016-03" db="EMBL/GenBank/DDBJ databases">
        <title>Culture-independent genomics supports pathogen discovery for uncultivable bacteria within the genus Chlamydia.</title>
        <authorList>
            <person name="Taylor-Brown A."/>
            <person name="Bachmann N.L."/>
            <person name="Borel N."/>
            <person name="Polkinghorne A."/>
        </authorList>
    </citation>
    <scope>NUCLEOTIDE SEQUENCE [LARGE SCALE GENOMIC DNA]</scope>
    <source>
        <strain evidence="6 7">2742-308</strain>
    </source>
</reference>
<dbReference type="PANTHER" id="PTHR30290">
    <property type="entry name" value="PERIPLASMIC BINDING COMPONENT OF ABC TRANSPORTER"/>
    <property type="match status" value="1"/>
</dbReference>
<gene>
    <name evidence="6" type="ORF">Cs308_0786</name>
</gene>
<dbReference type="PATRIC" id="fig|1806891.3.peg.779"/>
<comment type="subcellular location">
    <subcellularLocation>
        <location evidence="1">Cell envelope</location>
    </subcellularLocation>
</comment>
<dbReference type="PIRSF" id="PIRSF002741">
    <property type="entry name" value="MppA"/>
    <property type="match status" value="1"/>
</dbReference>
<dbReference type="Gene3D" id="3.10.105.10">
    <property type="entry name" value="Dipeptide-binding Protein, Domain 3"/>
    <property type="match status" value="1"/>
</dbReference>
<name>A0A1A9HYF8_9CHLA</name>
<evidence type="ECO:0000313" key="6">
    <source>
        <dbReference type="EMBL" id="ANH78956.1"/>
    </source>
</evidence>
<evidence type="ECO:0000313" key="7">
    <source>
        <dbReference type="Proteomes" id="UP000078162"/>
    </source>
</evidence>
<dbReference type="PANTHER" id="PTHR30290:SF83">
    <property type="entry name" value="ABC TRANSPORTER SUBSTRATE-BINDING PROTEIN"/>
    <property type="match status" value="1"/>
</dbReference>
<evidence type="ECO:0000256" key="3">
    <source>
        <dbReference type="ARBA" id="ARBA00022448"/>
    </source>
</evidence>
<evidence type="ECO:0000256" key="4">
    <source>
        <dbReference type="ARBA" id="ARBA00022729"/>
    </source>
</evidence>
<comment type="similarity">
    <text evidence="2">Belongs to the bacterial solute-binding protein 5 family.</text>
</comment>
<proteinExistence type="inferred from homology"/>
<protein>
    <submittedName>
        <fullName evidence="6">Oligopeptide ABC transporter, periplasmic oligopeptide-binding protein OppA</fullName>
    </submittedName>
</protein>
<dbReference type="InterPro" id="IPR039424">
    <property type="entry name" value="SBP_5"/>
</dbReference>
<dbReference type="InterPro" id="IPR030678">
    <property type="entry name" value="Peptide/Ni-bd"/>
</dbReference>
<dbReference type="GO" id="GO:1904680">
    <property type="term" value="F:peptide transmembrane transporter activity"/>
    <property type="evidence" value="ECO:0007669"/>
    <property type="project" value="TreeGrafter"/>
</dbReference>
<dbReference type="EMBL" id="CP014639">
    <property type="protein sequence ID" value="ANH78956.1"/>
    <property type="molecule type" value="Genomic_DNA"/>
</dbReference>
<dbReference type="Pfam" id="PF00496">
    <property type="entry name" value="SBP_bac_5"/>
    <property type="match status" value="1"/>
</dbReference>
<sequence length="493" mass="55918">MRDEPRSLDPRQVRTLSEMSLIKHIYEGLVQENPLTGMLEPALAESYSLSENKTTYTFKLKDIFWSNGDPITSEDFIASWKQVINQEVSGVYAFAFNLIKNVQKIQEGTLPINEIGCYTPNATTLVITLEAPTSHFLKLLALPVFFPVHKTQRHSNSQALPIASSAFYPKTIKHKQWLKLAKNPRYYNHNQVKTQSITIHFISDSNTAALLFNQRKLNWQGPPWGDRIPIEALSTLQSQGHLHSFDVAGTSWLTFNVNKFPLNYVKLREALSLALNKEALVSTIFLDRGKPAHHLLPTNIHPYPESDQQNTKQRRTQAKQLFEEALQELHLSPKDLEHHSLVFSAGSSANSLLVQLIREQWREIFGFTLPIASKEFSLLQADLAAGNFSLAIGGWFADFTDPMAFLSIFTHPSGIPPYAINHESFLHLMKTIEQEMNPKTRELLVSQASLYLETFHIIEPLYHDVFHFALNKKLVNVGVSPTGSVDFRYAGEL</sequence>
<dbReference type="FunFam" id="3.90.76.10:FF:000001">
    <property type="entry name" value="Oligopeptide ABC transporter substrate-binding protein"/>
    <property type="match status" value="1"/>
</dbReference>
<dbReference type="InterPro" id="IPR000914">
    <property type="entry name" value="SBP_5_dom"/>
</dbReference>
<dbReference type="SUPFAM" id="SSF53850">
    <property type="entry name" value="Periplasmic binding protein-like II"/>
    <property type="match status" value="1"/>
</dbReference>
<dbReference type="Gene3D" id="3.90.76.10">
    <property type="entry name" value="Dipeptide-binding Protein, Domain 1"/>
    <property type="match status" value="1"/>
</dbReference>
<evidence type="ECO:0000256" key="2">
    <source>
        <dbReference type="ARBA" id="ARBA00005695"/>
    </source>
</evidence>
<dbReference type="GO" id="GO:0030288">
    <property type="term" value="C:outer membrane-bounded periplasmic space"/>
    <property type="evidence" value="ECO:0007669"/>
    <property type="project" value="UniProtKB-ARBA"/>
</dbReference>
<dbReference type="STRING" id="1806891.Cs308_0786"/>
<dbReference type="Gene3D" id="3.40.190.10">
    <property type="entry name" value="Periplasmic binding protein-like II"/>
    <property type="match status" value="1"/>
</dbReference>
<accession>A0A1A9HYF8</accession>
<dbReference type="CDD" id="cd08504">
    <property type="entry name" value="PBP2_OppA"/>
    <property type="match status" value="1"/>
</dbReference>
<keyword evidence="3" id="KW-0813">Transport</keyword>
<dbReference type="AlphaFoldDB" id="A0A1A9HYF8"/>
<keyword evidence="7" id="KW-1185">Reference proteome</keyword>
<evidence type="ECO:0000256" key="1">
    <source>
        <dbReference type="ARBA" id="ARBA00004196"/>
    </source>
</evidence>
<feature type="domain" description="Solute-binding protein family 5" evidence="5">
    <location>
        <begin position="39"/>
        <end position="414"/>
    </location>
</feature>
<dbReference type="GO" id="GO:0043190">
    <property type="term" value="C:ATP-binding cassette (ABC) transporter complex"/>
    <property type="evidence" value="ECO:0007669"/>
    <property type="project" value="InterPro"/>
</dbReference>
<dbReference type="Proteomes" id="UP000078162">
    <property type="component" value="Chromosome"/>
</dbReference>
<dbReference type="KEGG" id="csaz:Cs308_0786"/>